<dbReference type="InParanoid" id="F0Y839"/>
<dbReference type="GeneID" id="20220134"/>
<gene>
    <name evidence="3" type="ORF">AURANDRAFT_25988</name>
</gene>
<feature type="non-terminal residue" evidence="3">
    <location>
        <position position="126"/>
    </location>
</feature>
<dbReference type="Pfam" id="PF04969">
    <property type="entry name" value="CS"/>
    <property type="match status" value="1"/>
</dbReference>
<dbReference type="AlphaFoldDB" id="F0Y839"/>
<evidence type="ECO:0000259" key="2">
    <source>
        <dbReference type="PROSITE" id="PS51203"/>
    </source>
</evidence>
<dbReference type="EMBL" id="GL833127">
    <property type="protein sequence ID" value="EGB08781.1"/>
    <property type="molecule type" value="Genomic_DNA"/>
</dbReference>
<dbReference type="OMA" id="RMTITLK"/>
<reference evidence="3 4" key="1">
    <citation type="journal article" date="2011" name="Proc. Natl. Acad. Sci. U.S.A.">
        <title>Niche of harmful alga Aureococcus anophagefferens revealed through ecogenomics.</title>
        <authorList>
            <person name="Gobler C.J."/>
            <person name="Berry D.L."/>
            <person name="Dyhrman S.T."/>
            <person name="Wilhelm S.W."/>
            <person name="Salamov A."/>
            <person name="Lobanov A.V."/>
            <person name="Zhang Y."/>
            <person name="Collier J.L."/>
            <person name="Wurch L.L."/>
            <person name="Kustka A.B."/>
            <person name="Dill B.D."/>
            <person name="Shah M."/>
            <person name="VerBerkmoes N.C."/>
            <person name="Kuo A."/>
            <person name="Terry A."/>
            <person name="Pangilinan J."/>
            <person name="Lindquist E.A."/>
            <person name="Lucas S."/>
            <person name="Paulsen I.T."/>
            <person name="Hattenrath-Lehmann T.K."/>
            <person name="Talmage S.C."/>
            <person name="Walker E.A."/>
            <person name="Koch F."/>
            <person name="Burson A.M."/>
            <person name="Marcoval M.A."/>
            <person name="Tang Y.Z."/>
            <person name="Lecleir G.R."/>
            <person name="Coyne K.J."/>
            <person name="Berg G.M."/>
            <person name="Bertrand E.M."/>
            <person name="Saito M.A."/>
            <person name="Gladyshev V.N."/>
            <person name="Grigoriev I.V."/>
        </authorList>
    </citation>
    <scope>NUCLEOTIDE SEQUENCE [LARGE SCALE GENOMIC DNA]</scope>
    <source>
        <strain evidence="4">CCMP 1984</strain>
    </source>
</reference>
<name>F0Y839_AURAN</name>
<feature type="region of interest" description="Disordered" evidence="1">
    <location>
        <begin position="106"/>
        <end position="126"/>
    </location>
</feature>
<dbReference type="Gene3D" id="2.60.40.790">
    <property type="match status" value="1"/>
</dbReference>
<dbReference type="SUPFAM" id="SSF49764">
    <property type="entry name" value="HSP20-like chaperones"/>
    <property type="match status" value="1"/>
</dbReference>
<organism evidence="4">
    <name type="scientific">Aureococcus anophagefferens</name>
    <name type="common">Harmful bloom alga</name>
    <dbReference type="NCBI Taxonomy" id="44056"/>
    <lineage>
        <taxon>Eukaryota</taxon>
        <taxon>Sar</taxon>
        <taxon>Stramenopiles</taxon>
        <taxon>Ochrophyta</taxon>
        <taxon>Pelagophyceae</taxon>
        <taxon>Pelagomonadales</taxon>
        <taxon>Pelagomonadaceae</taxon>
        <taxon>Aureococcus</taxon>
    </lineage>
</organism>
<dbReference type="InterPro" id="IPR007052">
    <property type="entry name" value="CS_dom"/>
</dbReference>
<dbReference type="RefSeq" id="XP_009036765.1">
    <property type="nucleotide sequence ID" value="XM_009038517.1"/>
</dbReference>
<dbReference type="KEGG" id="aaf:AURANDRAFT_25988"/>
<accession>F0Y839</accession>
<feature type="domain" description="CS" evidence="2">
    <location>
        <begin position="1"/>
        <end position="109"/>
    </location>
</feature>
<keyword evidence="4" id="KW-1185">Reference proteome</keyword>
<dbReference type="InterPro" id="IPR008978">
    <property type="entry name" value="HSP20-like_chaperone"/>
</dbReference>
<evidence type="ECO:0000313" key="3">
    <source>
        <dbReference type="EMBL" id="EGB08781.1"/>
    </source>
</evidence>
<dbReference type="PROSITE" id="PS51203">
    <property type="entry name" value="CS"/>
    <property type="match status" value="1"/>
</dbReference>
<proteinExistence type="predicted"/>
<sequence>MAPAHQWAQSGGEIFLSVKFAHKWDAPATLMLFRNARARNTHVEATLNHPFAAQVVVKASKAEKRFVLEVPLLREIDPAASSYVTASVGRMTITLKKASSQREWWPRLNKDKAKPPNQGVWWDKQE</sequence>
<protein>
    <recommendedName>
        <fullName evidence="2">CS domain-containing protein</fullName>
    </recommendedName>
</protein>
<dbReference type="Proteomes" id="UP000002729">
    <property type="component" value="Unassembled WGS sequence"/>
</dbReference>
<evidence type="ECO:0000313" key="4">
    <source>
        <dbReference type="Proteomes" id="UP000002729"/>
    </source>
</evidence>
<evidence type="ECO:0000256" key="1">
    <source>
        <dbReference type="SAM" id="MobiDB-lite"/>
    </source>
</evidence>
<dbReference type="OrthoDB" id="204603at2759"/>